<organism evidence="1 2">
    <name type="scientific">Rhodnius prolixus</name>
    <name type="common">Triatomid bug</name>
    <dbReference type="NCBI Taxonomy" id="13249"/>
    <lineage>
        <taxon>Eukaryota</taxon>
        <taxon>Metazoa</taxon>
        <taxon>Ecdysozoa</taxon>
        <taxon>Arthropoda</taxon>
        <taxon>Hexapoda</taxon>
        <taxon>Insecta</taxon>
        <taxon>Pterygota</taxon>
        <taxon>Neoptera</taxon>
        <taxon>Paraneoptera</taxon>
        <taxon>Hemiptera</taxon>
        <taxon>Heteroptera</taxon>
        <taxon>Panheteroptera</taxon>
        <taxon>Cimicomorpha</taxon>
        <taxon>Reduviidae</taxon>
        <taxon>Triatominae</taxon>
        <taxon>Rhodnius</taxon>
    </lineage>
</organism>
<name>T1HPU7_RHOPR</name>
<dbReference type="Proteomes" id="UP000015103">
    <property type="component" value="Unassembled WGS sequence"/>
</dbReference>
<proteinExistence type="predicted"/>
<sequence>MLNENKPFMGQSEVDIFPLQGKFQQPIRLYTHDDRPVTDREGFVLRNIIGKNLAEIDIENNNYQDIKGLNLVDALGRTVKDINFDPTVKPLYEISNEDPSQGIECHKLVYDINGNPLTDKFGRPLVSRNGKLYLVFGPRGDPVSDIAGRDVIDEFGKVVTRNKPLKDKNENILSMFDLDGRPLTDSDGFPLLDITGMKMIIFEENNPVSSLSGSDLFDADGIAQGEKDCDFTKRSRFVKSNITISTDTNEPAVAFDSHGYPLSDLLGNPLSFRNGTSMISYSSKKWIDFNGETTTILPRKVYDRFTLRGFKNSFGHPIRLFDDYGRPLTDVNGVPQRHASGLLMIKFDQSGAPISNWLNKPLYDANGQINGSSYFRPCLAVSKPNVVAKIQKGLARGVQYFESTGMPLTNALGYPLVNAREEPMIIFDKGGEPLHDFRKKVVYNALGLPAVSCLEFPLLGPGGIPIRLYDKEDRPLTDSTGLPLKDVRGRYMLRIYSKGMGIMDIKGREVYDKNGYSTKYLTHFNASGAASNIEKEDMVISVDGEPMFLYDEEGYPLTEQSGLVLSNRLGQSLIKSHEQGFSMTLDDKPVYDVKGRKCLKTFSRHLGLSIGLYDKNSRPLTDRYGSVLHTRKGKDLVIFDTCFRPVSALVGGELYDYKGMPLKHPFADPSRLAKNPAKQTPDGVQLFDCEDLPLTDASGFILYTSYGVPMVSFDVHGRIKCDHSGRPVFDIRGLAVSRSSGAWKDQCGKPYRLFNQSLPLTDEDGRELYDIKGKSLIHQDKIGRPVKTVQGSYVQDSKGRRFVDIHFKPIIMSNHVRKSPLLEEDKSALRLYDSDGNPLTDILGRPLVNSKGEFLINGKNGLHRLTDCKGKQIYDRFRMPLGCNPKSQIKVGEHYLVSITVPE</sequence>
<dbReference type="HOGENOM" id="CLU_321146_0_0_1"/>
<keyword evidence="2" id="KW-1185">Reference proteome</keyword>
<protein>
    <submittedName>
        <fullName evidence="1">Uncharacterized protein</fullName>
    </submittedName>
</protein>
<dbReference type="EnsemblMetazoa" id="RPRC006071-RA">
    <property type="protein sequence ID" value="RPRC006071-PA"/>
    <property type="gene ID" value="RPRC006071"/>
</dbReference>
<dbReference type="OMA" id="WETHIIG"/>
<accession>T1HPU7</accession>
<dbReference type="InParanoid" id="T1HPU7"/>
<dbReference type="eggNOG" id="ENOG502S9JK">
    <property type="taxonomic scope" value="Eukaryota"/>
</dbReference>
<evidence type="ECO:0000313" key="2">
    <source>
        <dbReference type="Proteomes" id="UP000015103"/>
    </source>
</evidence>
<dbReference type="VEuPathDB" id="VectorBase:RPRC006071"/>
<reference evidence="1" key="1">
    <citation type="submission" date="2015-05" db="UniProtKB">
        <authorList>
            <consortium name="EnsemblMetazoa"/>
        </authorList>
    </citation>
    <scope>IDENTIFICATION</scope>
</reference>
<evidence type="ECO:0000313" key="1">
    <source>
        <dbReference type="EnsemblMetazoa" id="RPRC006071-PA"/>
    </source>
</evidence>
<dbReference type="AlphaFoldDB" id="T1HPU7"/>
<dbReference type="EMBL" id="ACPB03021918">
    <property type="status" value="NOT_ANNOTATED_CDS"/>
    <property type="molecule type" value="Genomic_DNA"/>
</dbReference>